<dbReference type="PROSITE" id="PS00973">
    <property type="entry name" value="USP_2"/>
    <property type="match status" value="1"/>
</dbReference>
<evidence type="ECO:0000256" key="1">
    <source>
        <dbReference type="ARBA" id="ARBA00000707"/>
    </source>
</evidence>
<dbReference type="GeneID" id="20660003"/>
<feature type="region of interest" description="Disordered" evidence="8">
    <location>
        <begin position="1192"/>
        <end position="1227"/>
    </location>
</feature>
<comment type="catalytic activity">
    <reaction evidence="1">
        <text>Thiol-dependent hydrolysis of ester, thioester, amide, peptide and isopeptide bonds formed by the C-terminal Gly of ubiquitin (a 76-residue protein attached to proteins as an intracellular targeting signal).</text>
        <dbReference type="EC" id="3.4.19.12"/>
    </reaction>
</comment>
<keyword evidence="4" id="KW-0645">Protease</keyword>
<dbReference type="GO" id="GO:0016579">
    <property type="term" value="P:protein deubiquitination"/>
    <property type="evidence" value="ECO:0007669"/>
    <property type="project" value="InterPro"/>
</dbReference>
<keyword evidence="5" id="KW-0833">Ubl conjugation pathway</keyword>
<dbReference type="Proteomes" id="UP000002640">
    <property type="component" value="Unassembled WGS sequence"/>
</dbReference>
<evidence type="ECO:0000313" key="10">
    <source>
        <dbReference type="EMBL" id="EGZ12708.1"/>
    </source>
</evidence>
<dbReference type="FunFam" id="3.90.70.10:FF:000022">
    <property type="entry name" value="Ubiquitin carboxyl-terminal hydrolase 24"/>
    <property type="match status" value="1"/>
</dbReference>
<dbReference type="InterPro" id="IPR036412">
    <property type="entry name" value="HAD-like_sf"/>
</dbReference>
<dbReference type="Pfam" id="PF25010">
    <property type="entry name" value="ARM_UBP24_USP9X-Y"/>
    <property type="match status" value="1"/>
</dbReference>
<dbReference type="GO" id="GO:0005634">
    <property type="term" value="C:nucleus"/>
    <property type="evidence" value="ECO:0007669"/>
    <property type="project" value="TreeGrafter"/>
</dbReference>
<dbReference type="InterPro" id="IPR056850">
    <property type="entry name" value="ARM_UBP34_24_USP9X_Y"/>
</dbReference>
<dbReference type="SUPFAM" id="SSF54001">
    <property type="entry name" value="Cysteine proteinases"/>
    <property type="match status" value="1"/>
</dbReference>
<dbReference type="SUPFAM" id="SSF56784">
    <property type="entry name" value="HAD-like"/>
    <property type="match status" value="1"/>
</dbReference>
<dbReference type="EMBL" id="JH159157">
    <property type="protein sequence ID" value="EGZ12708.1"/>
    <property type="molecule type" value="Genomic_DNA"/>
</dbReference>
<evidence type="ECO:0000256" key="6">
    <source>
        <dbReference type="ARBA" id="ARBA00022801"/>
    </source>
</evidence>
<keyword evidence="6" id="KW-0378">Hydrolase</keyword>
<keyword evidence="7" id="KW-0788">Thiol protease</keyword>
<dbReference type="InterPro" id="IPR038765">
    <property type="entry name" value="Papain-like_cys_pep_sf"/>
</dbReference>
<accession>G4ZY96</accession>
<comment type="similarity">
    <text evidence="2">Belongs to the peptidase C19 family.</text>
</comment>
<evidence type="ECO:0000256" key="7">
    <source>
        <dbReference type="ARBA" id="ARBA00022807"/>
    </source>
</evidence>
<dbReference type="GO" id="GO:0006508">
    <property type="term" value="P:proteolysis"/>
    <property type="evidence" value="ECO:0007669"/>
    <property type="project" value="UniProtKB-KW"/>
</dbReference>
<dbReference type="InterPro" id="IPR018200">
    <property type="entry name" value="USP_CS"/>
</dbReference>
<keyword evidence="11" id="KW-1185">Reference proteome</keyword>
<dbReference type="PANTHER" id="PTHR24006:SF758">
    <property type="entry name" value="UBIQUITIN CARBOXYL-TERMINAL HYDROLASE 36"/>
    <property type="match status" value="1"/>
</dbReference>
<evidence type="ECO:0000256" key="8">
    <source>
        <dbReference type="SAM" id="MobiDB-lite"/>
    </source>
</evidence>
<organism evidence="10 11">
    <name type="scientific">Phytophthora sojae (strain P6497)</name>
    <name type="common">Soybean stem and root rot agent</name>
    <name type="synonym">Phytophthora megasperma f. sp. glycines</name>
    <dbReference type="NCBI Taxonomy" id="1094619"/>
    <lineage>
        <taxon>Eukaryota</taxon>
        <taxon>Sar</taxon>
        <taxon>Stramenopiles</taxon>
        <taxon>Oomycota</taxon>
        <taxon>Peronosporomycetes</taxon>
        <taxon>Peronosporales</taxon>
        <taxon>Peronosporaceae</taxon>
        <taxon>Phytophthora</taxon>
    </lineage>
</organism>
<dbReference type="InterPro" id="IPR028889">
    <property type="entry name" value="USP"/>
</dbReference>
<dbReference type="GO" id="GO:0004843">
    <property type="term" value="F:cysteine-type deubiquitinase activity"/>
    <property type="evidence" value="ECO:0007669"/>
    <property type="project" value="UniProtKB-EC"/>
</dbReference>
<dbReference type="Gene3D" id="3.40.50.1000">
    <property type="entry name" value="HAD superfamily/HAD-like"/>
    <property type="match status" value="1"/>
</dbReference>
<dbReference type="InterPro" id="IPR001394">
    <property type="entry name" value="Peptidase_C19_UCH"/>
</dbReference>
<dbReference type="PANTHER" id="PTHR24006">
    <property type="entry name" value="UBIQUITIN CARBOXYL-TERMINAL HYDROLASE"/>
    <property type="match status" value="1"/>
</dbReference>
<evidence type="ECO:0000259" key="9">
    <source>
        <dbReference type="PROSITE" id="PS50235"/>
    </source>
</evidence>
<dbReference type="RefSeq" id="XP_009533041.1">
    <property type="nucleotide sequence ID" value="XM_009534746.1"/>
</dbReference>
<dbReference type="Gene3D" id="3.90.70.10">
    <property type="entry name" value="Cysteine proteinases"/>
    <property type="match status" value="1"/>
</dbReference>
<dbReference type="PROSITE" id="PS50235">
    <property type="entry name" value="USP_3"/>
    <property type="match status" value="1"/>
</dbReference>
<proteinExistence type="inferred from homology"/>
<name>G4ZY96_PHYSP</name>
<dbReference type="Gene3D" id="1.10.150.720">
    <property type="entry name" value="Haloacid dehalogenase-like hydrolase"/>
    <property type="match status" value="1"/>
</dbReference>
<sequence length="2716" mass="305935">MTTRAWRYVTFDATGTLLRPAEPPGATYLCFWEAASGQRFSSARREAAAAALSAHFPAEFSRLSKQSPNFGSDGASASSAFPWWRRLVLNVMKRADVADCAHQEQSERFTRDLYAHFARPEAWTVFEDVRPTLERLQRQQVPMGVISNFDERLETLLEGLQLRDAFDVVTASFTQPHVKPHASIFHSTFSQLQGQVGEGALQTQRFLHVGDHPSKDYRAAKAVGAHAKLLWRSERRAPPSDVAKELQRDVEGTCAAVVSELVACDDPTHWLELLTTLAASDALPAELVERLDSELLPQVVQLLLGRAFDLSAVERVNAFYQWTLSAVVKSLQRGEIARLACLARILDAHRRFYLFHGTSNDGSALNQENEENEVERRGRFTVPDSSEYTSRYFLRNLEYWGTVGGFSALLEVLRSSASFEALQCVLRLLYDVKDHLTTEFLTLYFPELIDAVRALITSLQPGEFYALSRDSLLEVVQVMELILVKIQHDSDAAADSTDSERQVCEQRVQLLRLEISLRFFQSNSLEKRIYGLTEIVVIITRLYNEQIQEQVEPTAASLYAKLKFLVDWMHDKRLMQELLGEKMHVELVKRSTSLFQFTSELERLPSEWIDLVWSCYHAEADADAEEESRPAQRRHEAFRATIHDLLLEMATFMELPSLNHLVQRIEAVKAKLDLNQLGLLAAIAGRKLLADIPDGSPEDDNSTRRSLRQRILMHLWTVVLPSVKSENVRDEVLLRMHEMLRLEVAGDDSEALEGVKDRAMVDEFLGLCLENILRREKLATSLKLFTQLASLVVEVDIAVATPSQCNKSYVQVLLDEIVEYKQRVRLALDASKWIKMEDEERAKLLALVDHVNEIKTRLLALRGAWILDEYRQSEASSFTEEQLDNVWQLMVVDAFLLDEGALCFQWIELCMSTPLQTRAIAQEKENARPPRALMPLGIAEYLLTTKFPTLPGDCITLSTLCCFHSIFRRINLLKGGLEIFTTAGEKDESVELMTGQPLVGLDELWQLAVKATDSAVAEETITLLASFHLAFAPSVRDTELPFQCKMRFLEKCMEFIAAAKADAEMVRTHMLPKLAADVAVVNRCVDLLRYFLEACRVGDDSAAKEDEEKMLQKLESEGVCSTADSGDTNRKKTFRIEHLEERLPYLEIYPSPMKDPQSDPAKVGFRTGRRPSWTFRQQHALLDVIVDANDETEVEDAQKGGEDSTLPPRPASRPSEADNSPLKVDLRGELMMTESPVKTNLRSPCVRANLRWPQAPSPQRGPDLRPEDIDQALTDFTSGGLKDERNYSEKQQTRYGIMSQILANQGSHFDVLLELVDWDEATSQRTWDLLCRLPTNNELLRKMIRLRSEAKDQEAGGGQVEWAELLDGSNIHRLLYALRLVEALLIPIETDAKGNQELNSGRRQWRERFVRLGGARHLYETLLKWPLETDNSEAGDSISPQYAQNIRATCLAAVMRVLNYFFHWSRMSSLEKPQRDSLSPFDVRLQSSTLPEFVKSIELSSMLQSAVQLTEKFCSRKSESFFSEEAAEAVYCGVQMCCSLIRFAPHLTITVFESEIDNEVVDDRITLSKWLKALLVDCPSKSTRTLAFGALSEMAMAFGVMDVGSPARALYEPLVVSACFLVSENSFTGVSSFADVEELFAFCRLRVLETVNAAGRQWNYAPADSFLDTEKSTHHAGLVNPGCICYMNSLVQQLFMMPSFCQGLLALDCAQIKADKSSSSWREEVEQLQKLFVSLAYTNYRASDPTAFALSHKDMDGSSTDVHIQMDADEFFSLLLDRLEMFIRPKPATKSTDTESSDDSDIDFMARCFGGVLVNQILTQQGNLSEREEKFFALSLEVSKKRHLTESLELYVQGETLEGENAYFCERVQRKVSATKRVCIKTLPQTLVCHLKRFEFDYDTMEKVKINDYLEFPTEINMFPYTSEALAATDGATASDEGGKAIMYDLVGVVVHSGTSDTGHYYSFIKDRHDTDTQRWLEFNDEVVRDFDVDTMGDECFGGEEVAQKWDALQGTYSPVVQMKRRSAYMLIYERRSAEEQSVPECEDLTLSSQVQTLATQIMQENARFETVVNAFDPIYDRFIHDLVESATRMSGQCDPRVVRQVCQLGCQFLFGISSLRCRASTSAKPSPVVTNAMTSSHYKVSARIALWLSSFDQTPDVGVEEEQIQLSKWVLSEMVASPTSLSAKPALQHAESQRTWLFDVLFLSPESPELAESCFLVLSAAVTVLAREAAEQREDAEKSLVAFFRASLNLFYCREPHLDVSDPASGCVLTLSMEMRVAAMKQLGAFLEKCVSKAIGGAGQGAKVTEARAIHRLFLEKLQFVDHLLLSLQMSCEVSEVATSSASPAVSSRGIAPLAIETRSSSPLREHDLRLCTFQLEIKLLRCMLKFHDKPVPLPVDSTLLFNHTALKNVVLFELEEIVLPILTRVIFESEAASPKCDRLVALLIGVLEEVKDTHAEKVLAVFGELLDTEEMRAETSEQAKEVWDIHRHVFSPSRGILESVAYYRDHGSHEYTLLLLEFVLRRASSSLMLQELFRNEPKFRDSATWIPQWLVDHLDSNGTIRAQMRDNIDAEDSDATSEKAQGVQEVKKLFAEVEKAFGVTVPAYSEEVTHNVDGDTGALLISPPSSPAAITTEDVLLEALDLDGENQHDSSHSVKRGSRWLEKISTDIGPEHEGAEAEAHTSPKPNWTLHRSREELSMLLRIDLDTAHNNAREA</sequence>
<dbReference type="InterPro" id="IPR023214">
    <property type="entry name" value="HAD_sf"/>
</dbReference>
<evidence type="ECO:0000313" key="11">
    <source>
        <dbReference type="Proteomes" id="UP000002640"/>
    </source>
</evidence>
<dbReference type="InterPro" id="IPR050164">
    <property type="entry name" value="Peptidase_C19"/>
</dbReference>
<dbReference type="InterPro" id="IPR044924">
    <property type="entry name" value="HAD-SF_hydro_IA_REG-2-like_cap"/>
</dbReference>
<reference evidence="10 11" key="1">
    <citation type="journal article" date="2006" name="Science">
        <title>Phytophthora genome sequences uncover evolutionary origins and mechanisms of pathogenesis.</title>
        <authorList>
            <person name="Tyler B.M."/>
            <person name="Tripathy S."/>
            <person name="Zhang X."/>
            <person name="Dehal P."/>
            <person name="Jiang R.H."/>
            <person name="Aerts A."/>
            <person name="Arredondo F.D."/>
            <person name="Baxter L."/>
            <person name="Bensasson D."/>
            <person name="Beynon J.L."/>
            <person name="Chapman J."/>
            <person name="Damasceno C.M."/>
            <person name="Dorrance A.E."/>
            <person name="Dou D."/>
            <person name="Dickerman A.W."/>
            <person name="Dubchak I.L."/>
            <person name="Garbelotto M."/>
            <person name="Gijzen M."/>
            <person name="Gordon S.G."/>
            <person name="Govers F."/>
            <person name="Grunwald N.J."/>
            <person name="Huang W."/>
            <person name="Ivors K.L."/>
            <person name="Jones R.W."/>
            <person name="Kamoun S."/>
            <person name="Krampis K."/>
            <person name="Lamour K.H."/>
            <person name="Lee M.K."/>
            <person name="McDonald W.H."/>
            <person name="Medina M."/>
            <person name="Meijer H.J."/>
            <person name="Nordberg E.K."/>
            <person name="Maclean D.J."/>
            <person name="Ospina-Giraldo M.D."/>
            <person name="Morris P.F."/>
            <person name="Phuntumart V."/>
            <person name="Putnam N.H."/>
            <person name="Rash S."/>
            <person name="Rose J.K."/>
            <person name="Sakihama Y."/>
            <person name="Salamov A.A."/>
            <person name="Savidor A."/>
            <person name="Scheuring C.F."/>
            <person name="Smith B.M."/>
            <person name="Sobral B.W."/>
            <person name="Terry A."/>
            <person name="Torto-Alalibo T.A."/>
            <person name="Win J."/>
            <person name="Xu Z."/>
            <person name="Zhang H."/>
            <person name="Grigoriev I.V."/>
            <person name="Rokhsar D.S."/>
            <person name="Boore J.L."/>
        </authorList>
    </citation>
    <scope>NUCLEOTIDE SEQUENCE [LARGE SCALE GENOMIC DNA]</scope>
    <source>
        <strain evidence="10 11">P6497</strain>
    </source>
</reference>
<dbReference type="Pfam" id="PF00702">
    <property type="entry name" value="Hydrolase"/>
    <property type="match status" value="1"/>
</dbReference>
<gene>
    <name evidence="10" type="ORF">PHYSODRAFT_518018</name>
</gene>
<protein>
    <recommendedName>
        <fullName evidence="3">ubiquitinyl hydrolase 1</fullName>
        <ecNumber evidence="3">3.4.19.12</ecNumber>
    </recommendedName>
</protein>
<evidence type="ECO:0000256" key="2">
    <source>
        <dbReference type="ARBA" id="ARBA00009085"/>
    </source>
</evidence>
<feature type="domain" description="USP" evidence="9">
    <location>
        <begin position="1676"/>
        <end position="2032"/>
    </location>
</feature>
<dbReference type="KEGG" id="psoj:PHYSODRAFT_518018"/>
<evidence type="ECO:0000256" key="3">
    <source>
        <dbReference type="ARBA" id="ARBA00012759"/>
    </source>
</evidence>
<evidence type="ECO:0000256" key="4">
    <source>
        <dbReference type="ARBA" id="ARBA00022670"/>
    </source>
</evidence>
<dbReference type="InParanoid" id="G4ZY96"/>
<dbReference type="OMA" id="IVVIITR"/>
<dbReference type="GO" id="GO:0005829">
    <property type="term" value="C:cytosol"/>
    <property type="evidence" value="ECO:0007669"/>
    <property type="project" value="TreeGrafter"/>
</dbReference>
<dbReference type="Pfam" id="PF00443">
    <property type="entry name" value="UCH"/>
    <property type="match status" value="1"/>
</dbReference>
<evidence type="ECO:0000256" key="5">
    <source>
        <dbReference type="ARBA" id="ARBA00022786"/>
    </source>
</evidence>
<dbReference type="EC" id="3.4.19.12" evidence="3"/>